<dbReference type="PANTHER" id="PTHR30337">
    <property type="entry name" value="COMPONENT OF ATP-DEPENDENT DSDNA EXONUCLEASE"/>
    <property type="match status" value="1"/>
</dbReference>
<gene>
    <name evidence="5" type="ORF">LCGC14_0526280</name>
</gene>
<dbReference type="InterPro" id="IPR029052">
    <property type="entry name" value="Metallo-depent_PP-like"/>
</dbReference>
<feature type="domain" description="Calcineurin-like phosphoesterase" evidence="4">
    <location>
        <begin position="5"/>
        <end position="220"/>
    </location>
</feature>
<reference evidence="5" key="1">
    <citation type="journal article" date="2015" name="Nature">
        <title>Complex archaea that bridge the gap between prokaryotes and eukaryotes.</title>
        <authorList>
            <person name="Spang A."/>
            <person name="Saw J.H."/>
            <person name="Jorgensen S.L."/>
            <person name="Zaremba-Niedzwiedzka K."/>
            <person name="Martijn J."/>
            <person name="Lind A.E."/>
            <person name="van Eijk R."/>
            <person name="Schleper C."/>
            <person name="Guy L."/>
            <person name="Ettema T.J."/>
        </authorList>
    </citation>
    <scope>NUCLEOTIDE SEQUENCE</scope>
</reference>
<name>A0A0F9V540_9ZZZZ</name>
<dbReference type="CDD" id="cd00840">
    <property type="entry name" value="MPP_Mre11_N"/>
    <property type="match status" value="1"/>
</dbReference>
<evidence type="ECO:0000313" key="5">
    <source>
        <dbReference type="EMBL" id="KKN61003.1"/>
    </source>
</evidence>
<comment type="caution">
    <text evidence="5">The sequence shown here is derived from an EMBL/GenBank/DDBJ whole genome shotgun (WGS) entry which is preliminary data.</text>
</comment>
<evidence type="ECO:0000256" key="1">
    <source>
        <dbReference type="ARBA" id="ARBA00022722"/>
    </source>
</evidence>
<dbReference type="InterPro" id="IPR041796">
    <property type="entry name" value="Mre11_N"/>
</dbReference>
<dbReference type="InterPro" id="IPR050535">
    <property type="entry name" value="DNA_Repair-Maintenance_Comp"/>
</dbReference>
<dbReference type="PANTHER" id="PTHR30337:SF0">
    <property type="entry name" value="NUCLEASE SBCCD SUBUNIT D"/>
    <property type="match status" value="1"/>
</dbReference>
<proteinExistence type="predicted"/>
<dbReference type="SUPFAM" id="SSF56300">
    <property type="entry name" value="Metallo-dependent phosphatases"/>
    <property type="match status" value="1"/>
</dbReference>
<organism evidence="5">
    <name type="scientific">marine sediment metagenome</name>
    <dbReference type="NCBI Taxonomy" id="412755"/>
    <lineage>
        <taxon>unclassified sequences</taxon>
        <taxon>metagenomes</taxon>
        <taxon>ecological metagenomes</taxon>
    </lineage>
</organism>
<evidence type="ECO:0000259" key="4">
    <source>
        <dbReference type="Pfam" id="PF00149"/>
    </source>
</evidence>
<dbReference type="Gene3D" id="3.60.21.10">
    <property type="match status" value="1"/>
</dbReference>
<evidence type="ECO:0000256" key="2">
    <source>
        <dbReference type="ARBA" id="ARBA00022801"/>
    </source>
</evidence>
<evidence type="ECO:0000256" key="3">
    <source>
        <dbReference type="ARBA" id="ARBA00022839"/>
    </source>
</evidence>
<dbReference type="Pfam" id="PF00149">
    <property type="entry name" value="Metallophos"/>
    <property type="match status" value="1"/>
</dbReference>
<dbReference type="AlphaFoldDB" id="A0A0F9V540"/>
<sequence>MSLTLIVGDIHLGRSVSIGKPGIGSALNSRIQDQMKLLDWVVDQAIENDISSVILTGDICQDPKPDYYLIEIFIEFLKKLEVYNIDVDIIAGNHDIKRTGSHYKSFLDLITVAELPTVHIHKYVNTIIREGVGFTLLPFRDRRSLGCKTDKEAFARISTLLTYELEAISNSSDRVLIGHLALEGSMFVGDEFDNEVNELMCPLDMFSGYDYVWMGHVHKPQVRSKTPYMAHVGSLDISDFGETDHQKIIVLYDTENPNKFREIVVPSRPLCRLQIDVPEGFTATNYVADQIKALHKKNPLTNAIVKVEIKLLDYDAENIDRGVIEKVIYDLGAYYICNLSESRNVSVVPIVSQHDIDNKIDTKVAVKVWSEHDEFKDDQEKSDYIDLANQFVEAYEEKYC</sequence>
<accession>A0A0F9V540</accession>
<dbReference type="EMBL" id="LAZR01000675">
    <property type="protein sequence ID" value="KKN61003.1"/>
    <property type="molecule type" value="Genomic_DNA"/>
</dbReference>
<keyword evidence="2" id="KW-0378">Hydrolase</keyword>
<dbReference type="GO" id="GO:0004527">
    <property type="term" value="F:exonuclease activity"/>
    <property type="evidence" value="ECO:0007669"/>
    <property type="project" value="UniProtKB-KW"/>
</dbReference>
<protein>
    <recommendedName>
        <fullName evidence="4">Calcineurin-like phosphoesterase domain-containing protein</fullName>
    </recommendedName>
</protein>
<dbReference type="InterPro" id="IPR004843">
    <property type="entry name" value="Calcineurin-like_PHP"/>
</dbReference>
<keyword evidence="3" id="KW-0269">Exonuclease</keyword>
<keyword evidence="1" id="KW-0540">Nuclease</keyword>